<evidence type="ECO:0000259" key="13">
    <source>
        <dbReference type="PROSITE" id="PS51873"/>
    </source>
</evidence>
<keyword evidence="4" id="KW-0808">Transferase</keyword>
<dbReference type="InParanoid" id="G0V6S3"/>
<organism evidence="14 15">
    <name type="scientific">Naumovozyma castellii</name>
    <name type="common">Yeast</name>
    <name type="synonym">Saccharomyces castellii</name>
    <dbReference type="NCBI Taxonomy" id="27288"/>
    <lineage>
        <taxon>Eukaryota</taxon>
        <taxon>Fungi</taxon>
        <taxon>Dikarya</taxon>
        <taxon>Ascomycota</taxon>
        <taxon>Saccharomycotina</taxon>
        <taxon>Saccharomycetes</taxon>
        <taxon>Saccharomycetales</taxon>
        <taxon>Saccharomycetaceae</taxon>
        <taxon>Naumovozyma</taxon>
    </lineage>
</organism>
<proteinExistence type="inferred from homology"/>
<dbReference type="OMA" id="SNLQRCP"/>
<keyword evidence="7 11" id="KW-0863">Zinc-finger</keyword>
<dbReference type="EMBL" id="HE576752">
    <property type="protein sequence ID" value="CCC67169.1"/>
    <property type="molecule type" value="Genomic_DNA"/>
</dbReference>
<dbReference type="STRING" id="1064592.G0V6S3"/>
<dbReference type="RefSeq" id="XP_003673552.1">
    <property type="nucleotide sequence ID" value="XM_003673504.1"/>
</dbReference>
<dbReference type="OrthoDB" id="1431934at2759"/>
<dbReference type="InterPro" id="IPR002867">
    <property type="entry name" value="IBR_dom"/>
</dbReference>
<evidence type="ECO:0000256" key="5">
    <source>
        <dbReference type="ARBA" id="ARBA00022723"/>
    </source>
</evidence>
<keyword evidence="5" id="KW-0479">Metal-binding</keyword>
<dbReference type="Gene3D" id="3.30.40.10">
    <property type="entry name" value="Zinc/RING finger domain, C3HC4 (zinc finger)"/>
    <property type="match status" value="1"/>
</dbReference>
<protein>
    <recommendedName>
        <fullName evidence="3">RBR-type E3 ubiquitin transferase</fullName>
        <ecNumber evidence="3">2.3.2.31</ecNumber>
    </recommendedName>
</protein>
<dbReference type="CDD" id="cd20354">
    <property type="entry name" value="Rcat_RBR_RNF14"/>
    <property type="match status" value="1"/>
</dbReference>
<keyword evidence="8" id="KW-0833">Ubl conjugation pathway</keyword>
<keyword evidence="9" id="KW-0862">Zinc</keyword>
<evidence type="ECO:0000259" key="12">
    <source>
        <dbReference type="PROSITE" id="PS50089"/>
    </source>
</evidence>
<evidence type="ECO:0000256" key="3">
    <source>
        <dbReference type="ARBA" id="ARBA00012251"/>
    </source>
</evidence>
<feature type="domain" description="RING-type" evidence="12">
    <location>
        <begin position="177"/>
        <end position="227"/>
    </location>
</feature>
<dbReference type="GO" id="GO:0160127">
    <property type="term" value="P:protein-RNA covalent cross-linking repair"/>
    <property type="evidence" value="ECO:0007669"/>
    <property type="project" value="EnsemblFungi"/>
</dbReference>
<dbReference type="PROSITE" id="PS50089">
    <property type="entry name" value="ZF_RING_2"/>
    <property type="match status" value="1"/>
</dbReference>
<reference key="2">
    <citation type="submission" date="2011-08" db="EMBL/GenBank/DDBJ databases">
        <title>Genome sequence of Naumovozyma castellii.</title>
        <authorList>
            <person name="Gordon J.L."/>
            <person name="Armisen D."/>
            <person name="Proux-Wera E."/>
            <person name="OhEigeartaigh S.S."/>
            <person name="Byrne K.P."/>
            <person name="Wolfe K.H."/>
        </authorList>
    </citation>
    <scope>NUCLEOTIDE SEQUENCE</scope>
    <source>
        <strain>Type strain:CBS 4309</strain>
    </source>
</reference>
<dbReference type="Gene3D" id="1.20.120.1750">
    <property type="match status" value="1"/>
</dbReference>
<dbReference type="InterPro" id="IPR001841">
    <property type="entry name" value="Znf_RING"/>
</dbReference>
<sequence>MTKSKLPLIEELDLLKDMYPELQIDSEVDDTKCITGSLLFSISLLNDLKVTYNEKQIILPKLLQERIVFNVDVQLYPDLRRGLTLRLESQWMSHDDKSKLLNALHAEFDEVTDPSSTIYDPSSPILMLTFGFLIYDSASILFDDYKKFCSTEEEFELYRIVQAGALEEKRARENFDCSICMEEKKGNKMIELPCEGHHHLCRSCTKTYFPKMIEEGNIINVRCPECKFEEYDMNTANSFQMLKEKLFRPSIPFEFFEGILTDEVCERYEKLFYEQAAIKLSKHSPHACCICPSCKTWCVKDDLDELMIVCNKCKFAFCFDCLHSWHGYNNRCGKKLKIPLEVIEEYSDLGSDHMVRKRQLEVKYGKRILELEVKEYIADKLFDMAIEQEGSNLQRCPKCRLVIQRSEGCNKMKCAVCGTSFCFICGTVLDPNDPYEHFRETESSCYARLFEGMPGSQDE</sequence>
<dbReference type="PROSITE" id="PS51873">
    <property type="entry name" value="TRIAD"/>
    <property type="match status" value="1"/>
</dbReference>
<dbReference type="KEGG" id="ncs:NCAS_0A06110"/>
<evidence type="ECO:0000256" key="1">
    <source>
        <dbReference type="ARBA" id="ARBA00001798"/>
    </source>
</evidence>
<keyword evidence="15" id="KW-1185">Reference proteome</keyword>
<dbReference type="Proteomes" id="UP000001640">
    <property type="component" value="Chromosome 1"/>
</dbReference>
<dbReference type="CDD" id="cd23783">
    <property type="entry name" value="RWD_ScITT1-like"/>
    <property type="match status" value="1"/>
</dbReference>
<evidence type="ECO:0000256" key="8">
    <source>
        <dbReference type="ARBA" id="ARBA00022786"/>
    </source>
</evidence>
<comment type="catalytic activity">
    <reaction evidence="1">
        <text>[E2 ubiquitin-conjugating enzyme]-S-ubiquitinyl-L-cysteine + [acceptor protein]-L-lysine = [E2 ubiquitin-conjugating enzyme]-L-cysteine + [acceptor protein]-N(6)-ubiquitinyl-L-lysine.</text>
        <dbReference type="EC" id="2.3.2.31"/>
    </reaction>
</comment>
<evidence type="ECO:0000256" key="11">
    <source>
        <dbReference type="PROSITE-ProRule" id="PRU00175"/>
    </source>
</evidence>
<evidence type="ECO:0000256" key="4">
    <source>
        <dbReference type="ARBA" id="ARBA00022679"/>
    </source>
</evidence>
<evidence type="ECO:0000256" key="10">
    <source>
        <dbReference type="ARBA" id="ARBA00044508"/>
    </source>
</evidence>
<evidence type="ECO:0000313" key="14">
    <source>
        <dbReference type="EMBL" id="CCC67169.1"/>
    </source>
</evidence>
<dbReference type="HOGENOM" id="CLU_021364_2_2_1"/>
<dbReference type="SMART" id="SM00184">
    <property type="entry name" value="RING"/>
    <property type="match status" value="2"/>
</dbReference>
<dbReference type="SMART" id="SM00647">
    <property type="entry name" value="IBR"/>
    <property type="match status" value="2"/>
</dbReference>
<dbReference type="GO" id="GO:0006449">
    <property type="term" value="P:regulation of translational termination"/>
    <property type="evidence" value="ECO:0007669"/>
    <property type="project" value="EnsemblFungi"/>
</dbReference>
<dbReference type="GO" id="GO:0061630">
    <property type="term" value="F:ubiquitin protein ligase activity"/>
    <property type="evidence" value="ECO:0007669"/>
    <property type="project" value="UniProtKB-EC"/>
</dbReference>
<dbReference type="GO" id="GO:0085020">
    <property type="term" value="P:protein K6-linked ubiquitination"/>
    <property type="evidence" value="ECO:0007669"/>
    <property type="project" value="EnsemblFungi"/>
</dbReference>
<accession>G0V6S3</accession>
<dbReference type="InterPro" id="IPR013083">
    <property type="entry name" value="Znf_RING/FYVE/PHD"/>
</dbReference>
<evidence type="ECO:0000256" key="9">
    <source>
        <dbReference type="ARBA" id="ARBA00022833"/>
    </source>
</evidence>
<dbReference type="InterPro" id="IPR031127">
    <property type="entry name" value="E3_UB_ligase_RBR"/>
</dbReference>
<evidence type="ECO:0000256" key="7">
    <source>
        <dbReference type="ARBA" id="ARBA00022771"/>
    </source>
</evidence>
<evidence type="ECO:0000256" key="2">
    <source>
        <dbReference type="ARBA" id="ARBA00004906"/>
    </source>
</evidence>
<reference evidence="14 15" key="1">
    <citation type="journal article" date="2011" name="Proc. Natl. Acad. Sci. U.S.A.">
        <title>Evolutionary erosion of yeast sex chromosomes by mating-type switching accidents.</title>
        <authorList>
            <person name="Gordon J.L."/>
            <person name="Armisen D."/>
            <person name="Proux-Wera E."/>
            <person name="Oheigeartaigh S.S."/>
            <person name="Byrne K.P."/>
            <person name="Wolfe K.H."/>
        </authorList>
    </citation>
    <scope>NUCLEOTIDE SEQUENCE [LARGE SCALE GENOMIC DNA]</scope>
    <source>
        <strain evidence="15">ATCC 76901 / BCRC 22586 / CBS 4309 / NBRC 1992 / NRRL Y-12630</strain>
    </source>
</reference>
<dbReference type="InterPro" id="IPR044066">
    <property type="entry name" value="TRIAD_supradom"/>
</dbReference>
<dbReference type="EC" id="2.3.2.31" evidence="3"/>
<dbReference type="eggNOG" id="KOG1814">
    <property type="taxonomic scope" value="Eukaryota"/>
</dbReference>
<evidence type="ECO:0000256" key="6">
    <source>
        <dbReference type="ARBA" id="ARBA00022737"/>
    </source>
</evidence>
<dbReference type="InterPro" id="IPR047548">
    <property type="entry name" value="Rcat_RBR_RNF14"/>
</dbReference>
<keyword evidence="6" id="KW-0677">Repeat</keyword>
<comment type="similarity">
    <text evidence="10">Belongs to the RBR family. RNF14 subfamily.</text>
</comment>
<dbReference type="SUPFAM" id="SSF57850">
    <property type="entry name" value="RING/U-box"/>
    <property type="match status" value="3"/>
</dbReference>
<comment type="pathway">
    <text evidence="2">Protein modification; protein ubiquitination.</text>
</comment>
<dbReference type="Pfam" id="PF01485">
    <property type="entry name" value="IBR"/>
    <property type="match status" value="2"/>
</dbReference>
<dbReference type="FunCoup" id="G0V6S3">
    <property type="interactions" value="194"/>
</dbReference>
<dbReference type="GO" id="GO:0008270">
    <property type="term" value="F:zinc ion binding"/>
    <property type="evidence" value="ECO:0007669"/>
    <property type="project" value="UniProtKB-KW"/>
</dbReference>
<name>G0V6S3_NAUCA</name>
<dbReference type="AlphaFoldDB" id="G0V6S3"/>
<dbReference type="PANTHER" id="PTHR11685">
    <property type="entry name" value="RBR FAMILY RING FINGER AND IBR DOMAIN-CONTAINING"/>
    <property type="match status" value="1"/>
</dbReference>
<feature type="domain" description="RING-type" evidence="13">
    <location>
        <begin position="173"/>
        <end position="449"/>
    </location>
</feature>
<dbReference type="GeneID" id="96900650"/>
<gene>
    <name evidence="14" type="primary">NCAS0A06110</name>
    <name evidence="14" type="ordered locus">NCAS_0A06110</name>
</gene>
<evidence type="ECO:0000313" key="15">
    <source>
        <dbReference type="Proteomes" id="UP000001640"/>
    </source>
</evidence>